<evidence type="ECO:0000256" key="2">
    <source>
        <dbReference type="RuleBase" id="RU366045"/>
    </source>
</evidence>
<dbReference type="EMBL" id="JXTB01000227">
    <property type="protein sequence ID" value="PON51865.1"/>
    <property type="molecule type" value="Genomic_DNA"/>
</dbReference>
<proteinExistence type="inferred from homology"/>
<evidence type="ECO:0000256" key="1">
    <source>
        <dbReference type="ARBA" id="ARBA00023239"/>
    </source>
</evidence>
<dbReference type="PANTHER" id="PTHR21240:SF19">
    <property type="entry name" value="CATALYTIC_ HYDROLASE"/>
    <property type="match status" value="1"/>
</dbReference>
<name>A0A2P5BSX2_PARAD</name>
<dbReference type="STRING" id="3476.A0A2P5BSX2"/>
<dbReference type="AlphaFoldDB" id="A0A2P5BSX2"/>
<dbReference type="PANTHER" id="PTHR21240">
    <property type="entry name" value="2-AMINO-3-CARBOXYLMUCONATE-6-SEMIALDEHYDE DECARBOXYLASE"/>
    <property type="match status" value="1"/>
</dbReference>
<sequence length="134" mass="14690">MPYTAPETSTKIIDSHLHIWASPEEAAGKYPYFPGKEPPLPEISIYCSSNWSDANAINISFSLQLLNSAIKKYPSKFVGCSHANPAEDGSGVKQLEQLVLKGLSFYISEIEELCTESPSTVVLIDHLGYCKPPT</sequence>
<reference evidence="4" key="1">
    <citation type="submission" date="2016-06" db="EMBL/GenBank/DDBJ databases">
        <title>Parallel loss of symbiosis genes in relatives of nitrogen-fixing non-legume Parasponia.</title>
        <authorList>
            <person name="Van Velzen R."/>
            <person name="Holmer R."/>
            <person name="Bu F."/>
            <person name="Rutten L."/>
            <person name="Van Zeijl A."/>
            <person name="Liu W."/>
            <person name="Santuari L."/>
            <person name="Cao Q."/>
            <person name="Sharma T."/>
            <person name="Shen D."/>
            <person name="Roswanjaya Y."/>
            <person name="Wardhani T."/>
            <person name="Kalhor M.S."/>
            <person name="Jansen J."/>
            <person name="Van den Hoogen J."/>
            <person name="Gungor B."/>
            <person name="Hartog M."/>
            <person name="Hontelez J."/>
            <person name="Verver J."/>
            <person name="Yang W.-C."/>
            <person name="Schijlen E."/>
            <person name="Repin R."/>
            <person name="Schilthuizen M."/>
            <person name="Schranz E."/>
            <person name="Heidstra R."/>
            <person name="Miyata K."/>
            <person name="Fedorova E."/>
            <person name="Kohlen W."/>
            <person name="Bisseling T."/>
            <person name="Smit S."/>
            <person name="Geurts R."/>
        </authorList>
    </citation>
    <scope>NUCLEOTIDE SEQUENCE [LARGE SCALE GENOMIC DNA]</scope>
    <source>
        <strain evidence="4">cv. WU1-14</strain>
    </source>
</reference>
<keyword evidence="4" id="KW-1185">Reference proteome</keyword>
<organism evidence="3 4">
    <name type="scientific">Parasponia andersonii</name>
    <name type="common">Sponia andersonii</name>
    <dbReference type="NCBI Taxonomy" id="3476"/>
    <lineage>
        <taxon>Eukaryota</taxon>
        <taxon>Viridiplantae</taxon>
        <taxon>Streptophyta</taxon>
        <taxon>Embryophyta</taxon>
        <taxon>Tracheophyta</taxon>
        <taxon>Spermatophyta</taxon>
        <taxon>Magnoliopsida</taxon>
        <taxon>eudicotyledons</taxon>
        <taxon>Gunneridae</taxon>
        <taxon>Pentapetalae</taxon>
        <taxon>rosids</taxon>
        <taxon>fabids</taxon>
        <taxon>Rosales</taxon>
        <taxon>Cannabaceae</taxon>
        <taxon>Parasponia</taxon>
    </lineage>
</organism>
<dbReference type="InterPro" id="IPR032466">
    <property type="entry name" value="Metal_Hydrolase"/>
</dbReference>
<gene>
    <name evidence="3" type="ORF">PanWU01x14_212780</name>
</gene>
<dbReference type="InterPro" id="IPR032465">
    <property type="entry name" value="ACMSD"/>
</dbReference>
<keyword evidence="1 2" id="KW-0456">Lyase</keyword>
<protein>
    <submittedName>
        <fullName evidence="3">Metal-dependent hydrolase</fullName>
    </submittedName>
</protein>
<accession>A0A2P5BSX2</accession>
<comment type="caution">
    <text evidence="3">The sequence shown here is derived from an EMBL/GenBank/DDBJ whole genome shotgun (WGS) entry which is preliminary data.</text>
</comment>
<dbReference type="OrthoDB" id="2135488at2759"/>
<evidence type="ECO:0000313" key="3">
    <source>
        <dbReference type="EMBL" id="PON51865.1"/>
    </source>
</evidence>
<dbReference type="GO" id="GO:0016787">
    <property type="term" value="F:hydrolase activity"/>
    <property type="evidence" value="ECO:0007669"/>
    <property type="project" value="UniProtKB-KW"/>
</dbReference>
<evidence type="ECO:0000313" key="4">
    <source>
        <dbReference type="Proteomes" id="UP000237105"/>
    </source>
</evidence>
<dbReference type="SUPFAM" id="SSF51556">
    <property type="entry name" value="Metallo-dependent hydrolases"/>
    <property type="match status" value="1"/>
</dbReference>
<feature type="non-terminal residue" evidence="3">
    <location>
        <position position="134"/>
    </location>
</feature>
<keyword evidence="2" id="KW-0210">Decarboxylase</keyword>
<dbReference type="Proteomes" id="UP000237105">
    <property type="component" value="Unassembled WGS sequence"/>
</dbReference>
<keyword evidence="3" id="KW-0378">Hydrolase</keyword>
<dbReference type="GO" id="GO:0016831">
    <property type="term" value="F:carboxy-lyase activity"/>
    <property type="evidence" value="ECO:0007669"/>
    <property type="project" value="UniProtKB-KW"/>
</dbReference>
<dbReference type="Gene3D" id="3.20.20.140">
    <property type="entry name" value="Metal-dependent hydrolases"/>
    <property type="match status" value="1"/>
</dbReference>
<comment type="similarity">
    <text evidence="2">Belongs to the metallo-dependent hydrolases superfamily.</text>
</comment>